<evidence type="ECO:0000256" key="2">
    <source>
        <dbReference type="ARBA" id="ARBA00004606"/>
    </source>
</evidence>
<dbReference type="AlphaFoldDB" id="M1VD18"/>
<dbReference type="STRING" id="280699.M1VD18"/>
<evidence type="ECO:0000313" key="12">
    <source>
        <dbReference type="Proteomes" id="UP000007014"/>
    </source>
</evidence>
<name>M1VD18_CYAM1</name>
<evidence type="ECO:0000256" key="7">
    <source>
        <dbReference type="ARBA" id="ARBA00022989"/>
    </source>
</evidence>
<dbReference type="RefSeq" id="XP_005536618.1">
    <property type="nucleotide sequence ID" value="XM_005536561.1"/>
</dbReference>
<comment type="subcellular location">
    <subcellularLocation>
        <location evidence="10">Endomembrane system</location>
        <topology evidence="10">Single-pass membrane protein</topology>
    </subcellularLocation>
    <subcellularLocation>
        <location evidence="1">Golgi apparatus membrane</location>
    </subcellularLocation>
    <subcellularLocation>
        <location evidence="2">Membrane</location>
        <topology evidence="2">Single-pass type II membrane protein</topology>
    </subcellularLocation>
</comment>
<dbReference type="Proteomes" id="UP000007014">
    <property type="component" value="Chromosome 11"/>
</dbReference>
<organism evidence="11 12">
    <name type="scientific">Cyanidioschyzon merolae (strain NIES-3377 / 10D)</name>
    <name type="common">Unicellular red alga</name>
    <dbReference type="NCBI Taxonomy" id="280699"/>
    <lineage>
        <taxon>Eukaryota</taxon>
        <taxon>Rhodophyta</taxon>
        <taxon>Bangiophyceae</taxon>
        <taxon>Cyanidiales</taxon>
        <taxon>Cyanidiaceae</taxon>
        <taxon>Cyanidioschyzon</taxon>
    </lineage>
</organism>
<dbReference type="Pfam" id="PF11051">
    <property type="entry name" value="Mannosyl_trans3"/>
    <property type="match status" value="2"/>
</dbReference>
<dbReference type="InterPro" id="IPR022751">
    <property type="entry name" value="Alpha_mannosyltransferase"/>
</dbReference>
<evidence type="ECO:0000256" key="10">
    <source>
        <dbReference type="ARBA" id="ARBA00037847"/>
    </source>
</evidence>
<dbReference type="GO" id="GO:0000139">
    <property type="term" value="C:Golgi membrane"/>
    <property type="evidence" value="ECO:0007669"/>
    <property type="project" value="UniProtKB-SubCell"/>
</dbReference>
<reference evidence="11 12" key="1">
    <citation type="journal article" date="2004" name="Nature">
        <title>Genome sequence of the ultrasmall unicellular red alga Cyanidioschyzon merolae 10D.</title>
        <authorList>
            <person name="Matsuzaki M."/>
            <person name="Misumi O."/>
            <person name="Shin-i T."/>
            <person name="Maruyama S."/>
            <person name="Takahara M."/>
            <person name="Miyagishima S."/>
            <person name="Mori T."/>
            <person name="Nishida K."/>
            <person name="Yagisawa F."/>
            <person name="Nishida K."/>
            <person name="Yoshida Y."/>
            <person name="Nishimura Y."/>
            <person name="Nakao S."/>
            <person name="Kobayashi T."/>
            <person name="Momoyama Y."/>
            <person name="Higashiyama T."/>
            <person name="Minoda A."/>
            <person name="Sano M."/>
            <person name="Nomoto H."/>
            <person name="Oishi K."/>
            <person name="Hayashi H."/>
            <person name="Ohta F."/>
            <person name="Nishizaka S."/>
            <person name="Haga S."/>
            <person name="Miura S."/>
            <person name="Morishita T."/>
            <person name="Kabeya Y."/>
            <person name="Terasawa K."/>
            <person name="Suzuki Y."/>
            <person name="Ishii Y."/>
            <person name="Asakawa S."/>
            <person name="Takano H."/>
            <person name="Ohta N."/>
            <person name="Kuroiwa H."/>
            <person name="Tanaka K."/>
            <person name="Shimizu N."/>
            <person name="Sugano S."/>
            <person name="Sato N."/>
            <person name="Nozaki H."/>
            <person name="Ogasawara N."/>
            <person name="Kohara Y."/>
            <person name="Kuroiwa T."/>
        </authorList>
    </citation>
    <scope>NUCLEOTIDE SEQUENCE [LARGE SCALE GENOMIC DNA]</scope>
    <source>
        <strain evidence="11 12">10D</strain>
    </source>
</reference>
<keyword evidence="4" id="KW-0808">Transferase</keyword>
<dbReference type="GeneID" id="16994235"/>
<evidence type="ECO:0000256" key="1">
    <source>
        <dbReference type="ARBA" id="ARBA00004394"/>
    </source>
</evidence>
<dbReference type="GO" id="GO:0000026">
    <property type="term" value="F:alpha-1,2-mannosyltransferase activity"/>
    <property type="evidence" value="ECO:0007669"/>
    <property type="project" value="TreeGrafter"/>
</dbReference>
<evidence type="ECO:0000256" key="8">
    <source>
        <dbReference type="ARBA" id="ARBA00023034"/>
    </source>
</evidence>
<dbReference type="SUPFAM" id="SSF53448">
    <property type="entry name" value="Nucleotide-diphospho-sugar transferases"/>
    <property type="match status" value="1"/>
</dbReference>
<dbReference type="PANTHER" id="PTHR31646">
    <property type="entry name" value="ALPHA-1,2-MANNOSYLTRANSFERASE MNN2"/>
    <property type="match status" value="1"/>
</dbReference>
<evidence type="ECO:0000256" key="4">
    <source>
        <dbReference type="ARBA" id="ARBA00022679"/>
    </source>
</evidence>
<keyword evidence="9" id="KW-0472">Membrane</keyword>
<proteinExistence type="inferred from homology"/>
<evidence type="ECO:0000256" key="3">
    <source>
        <dbReference type="ARBA" id="ARBA00009105"/>
    </source>
</evidence>
<keyword evidence="8" id="KW-0333">Golgi apparatus</keyword>
<dbReference type="eggNOG" id="ENOG502S4MX">
    <property type="taxonomic scope" value="Eukaryota"/>
</dbReference>
<keyword evidence="6" id="KW-0735">Signal-anchor</keyword>
<dbReference type="InterPro" id="IPR029044">
    <property type="entry name" value="Nucleotide-diphossugar_trans"/>
</dbReference>
<dbReference type="OrthoDB" id="430354at2759"/>
<reference evidence="11 12" key="2">
    <citation type="journal article" date="2007" name="BMC Biol.">
        <title>A 100%-complete sequence reveals unusually simple genomic features in the hot-spring red alga Cyanidioschyzon merolae.</title>
        <authorList>
            <person name="Nozaki H."/>
            <person name="Takano H."/>
            <person name="Misumi O."/>
            <person name="Terasawa K."/>
            <person name="Matsuzaki M."/>
            <person name="Maruyama S."/>
            <person name="Nishida K."/>
            <person name="Yagisawa F."/>
            <person name="Yoshida Y."/>
            <person name="Fujiwara T."/>
            <person name="Takio S."/>
            <person name="Tamura K."/>
            <person name="Chung S.J."/>
            <person name="Nakamura S."/>
            <person name="Kuroiwa H."/>
            <person name="Tanaka K."/>
            <person name="Sato N."/>
            <person name="Kuroiwa T."/>
        </authorList>
    </citation>
    <scope>NUCLEOTIDE SEQUENCE [LARGE SCALE GENOMIC DNA]</scope>
    <source>
        <strain evidence="11 12">10D</strain>
    </source>
</reference>
<keyword evidence="12" id="KW-1185">Reference proteome</keyword>
<accession>M1VD18</accession>
<evidence type="ECO:0000256" key="9">
    <source>
        <dbReference type="ARBA" id="ARBA00023136"/>
    </source>
</evidence>
<evidence type="ECO:0000313" key="11">
    <source>
        <dbReference type="EMBL" id="BAM80582.1"/>
    </source>
</evidence>
<comment type="similarity">
    <text evidence="3">Belongs to the MNN1/MNT family.</text>
</comment>
<protein>
    <submittedName>
        <fullName evidence="11">Uncharacterized protein</fullName>
    </submittedName>
</protein>
<sequence length="503" mass="57773">MLVSERNKLRNLVTLLVLVYIIIHEICCHKHWQQTAGIAGPLSETAAPLRWEHRAWNAIARATNLAVARTRRGSSRDRWFHEYGNWWASSVRLGNVLGRSPREPIGRYTLRQEWSWFVELLEESLEVDSVAPTGQFEGTGIVMAIGRPQRYAIPALVTLRLLRLLGCRLPVEFWYSSARGESPFDSGLEAALRRMNRVPDTKGTANEAPIYFRDLDTVVPRQRDLGGWESLFAIKPLAIAFSRFAHVLYLDADAHPLRDPTYLFSLFAPEAVSETRSSRIPTAVFWPDYWIMPVDHPAFSIFRVVPRTWRERREQESSVLLVDKSDVHESWIPLMLSVMLNVRSDYTYQYLHGDKDTFRFAWMALDAPFDRIEVPPAAAGHWSSEGLFHGTTMVQHDPNGKPLVLHHNLEKLDACSLDRSARWWPSGRLWDAVQFGGQANWTTQGRWIGPSSRICFTGTRVKTVPFEEYIGQDFETQFFRPALDAVLTDAFAKRHRWSRCRAA</sequence>
<gene>
    <name evidence="11" type="ORF">CYME_CMK227C</name>
</gene>
<evidence type="ECO:0000256" key="6">
    <source>
        <dbReference type="ARBA" id="ARBA00022968"/>
    </source>
</evidence>
<dbReference type="KEGG" id="cme:CYME_CMK227C"/>
<keyword evidence="5" id="KW-0812">Transmembrane</keyword>
<dbReference type="PANTHER" id="PTHR31646:SF1">
    <property type="entry name" value="ALPHA-1,2-MANNOSYLTRANSFERASE MNN2"/>
    <property type="match status" value="1"/>
</dbReference>
<dbReference type="GO" id="GO:0046354">
    <property type="term" value="P:mannan biosynthetic process"/>
    <property type="evidence" value="ECO:0007669"/>
    <property type="project" value="TreeGrafter"/>
</dbReference>
<dbReference type="EMBL" id="AP006493">
    <property type="protein sequence ID" value="BAM80582.1"/>
    <property type="molecule type" value="Genomic_DNA"/>
</dbReference>
<keyword evidence="7" id="KW-1133">Transmembrane helix</keyword>
<evidence type="ECO:0000256" key="5">
    <source>
        <dbReference type="ARBA" id="ARBA00022692"/>
    </source>
</evidence>